<dbReference type="SUPFAM" id="SSF56059">
    <property type="entry name" value="Glutathione synthetase ATP-binding domain-like"/>
    <property type="match status" value="1"/>
</dbReference>
<dbReference type="Gene3D" id="3.30.470.20">
    <property type="entry name" value="ATP-grasp fold, B domain"/>
    <property type="match status" value="1"/>
</dbReference>
<accession>A0ABT8WS58</accession>
<reference evidence="2" key="1">
    <citation type="submission" date="2023-07" db="EMBL/GenBank/DDBJ databases">
        <title>Two novel species in the genus Flavivirga.</title>
        <authorList>
            <person name="Kwon K."/>
        </authorList>
    </citation>
    <scope>NUCLEOTIDE SEQUENCE</scope>
    <source>
        <strain evidence="2">KACC 14158</strain>
    </source>
</reference>
<dbReference type="RefSeq" id="WP_303303039.1">
    <property type="nucleotide sequence ID" value="NZ_BAABDA010000046.1"/>
</dbReference>
<sequence length="347" mass="39866">MTSKLKLLGVFFKDENKKEWLRIFKELFHFTWIKKEIPIDYFRKFLYRKEITDYKNYLSLKEYVRIIQSPKMLIPEIAAISNNKLSFSLYCIKNNIPTPNLISYNLRNTFFLNDTIVLIKTKSELLTFFKNVLFKSKQKKLFLKPLDSSGGKGCILLEEKNLKNKIEEFSEALLKNSYIHQEIIIQHPVINKIYSSAVNTLRIDTYIDEQQNIYVLSALMRFGIGGSFIDNASSGGFYISVNTDTGELKGKGWQDIAKGGREFVEHPDSKTILNGYAIPFVTESCDLVKLACKSLPNRIVGWDVAITVNGPIIIECNNGPSLHMTDVAYGGYCKHEKIQEILKEIKN</sequence>
<dbReference type="EMBL" id="JAUOEL010000006">
    <property type="protein sequence ID" value="MDO5975804.1"/>
    <property type="molecule type" value="Genomic_DNA"/>
</dbReference>
<organism evidence="2 3">
    <name type="scientific">Flavivirga jejuensis</name>
    <dbReference type="NCBI Taxonomy" id="870487"/>
    <lineage>
        <taxon>Bacteria</taxon>
        <taxon>Pseudomonadati</taxon>
        <taxon>Bacteroidota</taxon>
        <taxon>Flavobacteriia</taxon>
        <taxon>Flavobacteriales</taxon>
        <taxon>Flavobacteriaceae</taxon>
        <taxon>Flavivirga</taxon>
    </lineage>
</organism>
<name>A0ABT8WS58_9FLAO</name>
<protein>
    <submittedName>
        <fullName evidence="2">Sugar-transfer associated ATP-grasp domain-containing protein</fullName>
    </submittedName>
</protein>
<feature type="domain" description="Alpha-L-glutamate ligase-related protein ATP-grasp" evidence="1">
    <location>
        <begin position="76"/>
        <end position="336"/>
    </location>
</feature>
<comment type="caution">
    <text evidence="2">The sequence shown here is derived from an EMBL/GenBank/DDBJ whole genome shotgun (WGS) entry which is preliminary data.</text>
</comment>
<evidence type="ECO:0000313" key="3">
    <source>
        <dbReference type="Proteomes" id="UP001176806"/>
    </source>
</evidence>
<dbReference type="Pfam" id="PF14397">
    <property type="entry name" value="ATPgrasp_ST"/>
    <property type="match status" value="1"/>
</dbReference>
<dbReference type="InterPro" id="IPR039523">
    <property type="entry name" value="RimK-rel_E_lig_ATP-grasp"/>
</dbReference>
<proteinExistence type="predicted"/>
<evidence type="ECO:0000313" key="2">
    <source>
        <dbReference type="EMBL" id="MDO5975804.1"/>
    </source>
</evidence>
<evidence type="ECO:0000259" key="1">
    <source>
        <dbReference type="Pfam" id="PF14397"/>
    </source>
</evidence>
<gene>
    <name evidence="2" type="ORF">Q4Q40_16535</name>
</gene>
<dbReference type="Proteomes" id="UP001176806">
    <property type="component" value="Unassembled WGS sequence"/>
</dbReference>
<keyword evidence="3" id="KW-1185">Reference proteome</keyword>